<proteinExistence type="predicted"/>
<gene>
    <name evidence="1" type="ORF">MRB53_034407</name>
</gene>
<organism evidence="1 2">
    <name type="scientific">Persea americana</name>
    <name type="common">Avocado</name>
    <dbReference type="NCBI Taxonomy" id="3435"/>
    <lineage>
        <taxon>Eukaryota</taxon>
        <taxon>Viridiplantae</taxon>
        <taxon>Streptophyta</taxon>
        <taxon>Embryophyta</taxon>
        <taxon>Tracheophyta</taxon>
        <taxon>Spermatophyta</taxon>
        <taxon>Magnoliopsida</taxon>
        <taxon>Magnoliidae</taxon>
        <taxon>Laurales</taxon>
        <taxon>Lauraceae</taxon>
        <taxon>Persea</taxon>
    </lineage>
</organism>
<dbReference type="EMBL" id="CM056820">
    <property type="protein sequence ID" value="KAJ8615035.1"/>
    <property type="molecule type" value="Genomic_DNA"/>
</dbReference>
<evidence type="ECO:0000313" key="2">
    <source>
        <dbReference type="Proteomes" id="UP001234297"/>
    </source>
</evidence>
<sequence>MALWLLAAGFEDPCYVVPCFVLCWCPLCAAGLCSELLFVVLLGEVDFLSSPYRSRTHWARLISPTDISPST</sequence>
<dbReference type="Proteomes" id="UP001234297">
    <property type="component" value="Chromosome 12"/>
</dbReference>
<name>A0ACC2K1K0_PERAE</name>
<keyword evidence="2" id="KW-1185">Reference proteome</keyword>
<comment type="caution">
    <text evidence="1">The sequence shown here is derived from an EMBL/GenBank/DDBJ whole genome shotgun (WGS) entry which is preliminary data.</text>
</comment>
<evidence type="ECO:0000313" key="1">
    <source>
        <dbReference type="EMBL" id="KAJ8615035.1"/>
    </source>
</evidence>
<protein>
    <submittedName>
        <fullName evidence="1">Uncharacterized protein</fullName>
    </submittedName>
</protein>
<accession>A0ACC2K1K0</accession>
<reference evidence="1 2" key="1">
    <citation type="journal article" date="2022" name="Hortic Res">
        <title>A haplotype resolved chromosomal level avocado genome allows analysis of novel avocado genes.</title>
        <authorList>
            <person name="Nath O."/>
            <person name="Fletcher S.J."/>
            <person name="Hayward A."/>
            <person name="Shaw L.M."/>
            <person name="Masouleh A.K."/>
            <person name="Furtado A."/>
            <person name="Henry R.J."/>
            <person name="Mitter N."/>
        </authorList>
    </citation>
    <scope>NUCLEOTIDE SEQUENCE [LARGE SCALE GENOMIC DNA]</scope>
    <source>
        <strain evidence="2">cv. Hass</strain>
    </source>
</reference>